<evidence type="ECO:0000313" key="4">
    <source>
        <dbReference type="Proteomes" id="UP001165085"/>
    </source>
</evidence>
<feature type="coiled-coil region" evidence="1">
    <location>
        <begin position="105"/>
        <end position="132"/>
    </location>
</feature>
<gene>
    <name evidence="3" type="ORF">TrST_g14068</name>
</gene>
<keyword evidence="4" id="KW-1185">Reference proteome</keyword>
<sequence length="133" mass="15146">MSSLSIRAVIRSVIRAVIVLNLYSLTSTMYLCSLVITDILLGQPFLKSVTSSLNPSTPPEEEGKVTFKDSNVARIDVDDLTREALGKAEGIKDMKEWYDARKGQKEIVVDKKKEIERQIEEFDRRQREKEEGL</sequence>
<comment type="caution">
    <text evidence="3">The sequence shown here is derived from an EMBL/GenBank/DDBJ whole genome shotgun (WGS) entry which is preliminary data.</text>
</comment>
<name>A0A9W6ZVS7_9STRA</name>
<evidence type="ECO:0000256" key="2">
    <source>
        <dbReference type="SAM" id="Phobius"/>
    </source>
</evidence>
<keyword evidence="2" id="KW-0812">Transmembrane</keyword>
<keyword evidence="2" id="KW-0472">Membrane</keyword>
<accession>A0A9W6ZVS7</accession>
<protein>
    <submittedName>
        <fullName evidence="3">Uncharacterized protein</fullName>
    </submittedName>
</protein>
<dbReference type="AlphaFoldDB" id="A0A9W6ZVS7"/>
<reference evidence="4" key="1">
    <citation type="journal article" date="2023" name="Commun. Biol.">
        <title>Genome analysis of Parmales, the sister group of diatoms, reveals the evolutionary specialization of diatoms from phago-mixotrophs to photoautotrophs.</title>
        <authorList>
            <person name="Ban H."/>
            <person name="Sato S."/>
            <person name="Yoshikawa S."/>
            <person name="Yamada K."/>
            <person name="Nakamura Y."/>
            <person name="Ichinomiya M."/>
            <person name="Sato N."/>
            <person name="Blanc-Mathieu R."/>
            <person name="Endo H."/>
            <person name="Kuwata A."/>
            <person name="Ogata H."/>
        </authorList>
    </citation>
    <scope>NUCLEOTIDE SEQUENCE [LARGE SCALE GENOMIC DNA]</scope>
    <source>
        <strain evidence="4">NIES 3701</strain>
    </source>
</reference>
<proteinExistence type="predicted"/>
<keyword evidence="1" id="KW-0175">Coiled coil</keyword>
<dbReference type="OrthoDB" id="45231at2759"/>
<organism evidence="3 4">
    <name type="scientific">Triparma strigata</name>
    <dbReference type="NCBI Taxonomy" id="1606541"/>
    <lineage>
        <taxon>Eukaryota</taxon>
        <taxon>Sar</taxon>
        <taxon>Stramenopiles</taxon>
        <taxon>Ochrophyta</taxon>
        <taxon>Bolidophyceae</taxon>
        <taxon>Parmales</taxon>
        <taxon>Triparmaceae</taxon>
        <taxon>Triparma</taxon>
    </lineage>
</organism>
<dbReference type="EMBL" id="BRXY01000042">
    <property type="protein sequence ID" value="GMH56815.1"/>
    <property type="molecule type" value="Genomic_DNA"/>
</dbReference>
<keyword evidence="2" id="KW-1133">Transmembrane helix</keyword>
<evidence type="ECO:0000256" key="1">
    <source>
        <dbReference type="SAM" id="Coils"/>
    </source>
</evidence>
<feature type="transmembrane region" description="Helical" evidence="2">
    <location>
        <begin position="12"/>
        <end position="36"/>
    </location>
</feature>
<dbReference type="Proteomes" id="UP001165085">
    <property type="component" value="Unassembled WGS sequence"/>
</dbReference>
<evidence type="ECO:0000313" key="3">
    <source>
        <dbReference type="EMBL" id="GMH56815.1"/>
    </source>
</evidence>